<proteinExistence type="predicted"/>
<evidence type="ECO:0000313" key="2">
    <source>
        <dbReference type="Proteomes" id="UP001148629"/>
    </source>
</evidence>
<dbReference type="EMBL" id="JANRMS010001139">
    <property type="protein sequence ID" value="KAJ3530721.1"/>
    <property type="molecule type" value="Genomic_DNA"/>
</dbReference>
<comment type="caution">
    <text evidence="1">The sequence shown here is derived from an EMBL/GenBank/DDBJ whole genome shotgun (WGS) entry which is preliminary data.</text>
</comment>
<accession>A0ACC1S2P5</accession>
<protein>
    <submittedName>
        <fullName evidence="1">Uncharacterized protein</fullName>
    </submittedName>
</protein>
<keyword evidence="2" id="KW-1185">Reference proteome</keyword>
<dbReference type="Proteomes" id="UP001148629">
    <property type="component" value="Unassembled WGS sequence"/>
</dbReference>
<gene>
    <name evidence="1" type="ORF">NM208_g9201</name>
</gene>
<evidence type="ECO:0000313" key="1">
    <source>
        <dbReference type="EMBL" id="KAJ3530721.1"/>
    </source>
</evidence>
<organism evidence="1 2">
    <name type="scientific">Fusarium decemcellulare</name>
    <dbReference type="NCBI Taxonomy" id="57161"/>
    <lineage>
        <taxon>Eukaryota</taxon>
        <taxon>Fungi</taxon>
        <taxon>Dikarya</taxon>
        <taxon>Ascomycota</taxon>
        <taxon>Pezizomycotina</taxon>
        <taxon>Sordariomycetes</taxon>
        <taxon>Hypocreomycetidae</taxon>
        <taxon>Hypocreales</taxon>
        <taxon>Nectriaceae</taxon>
        <taxon>Fusarium</taxon>
        <taxon>Fusarium decemcellulare species complex</taxon>
    </lineage>
</organism>
<name>A0ACC1S2P5_9HYPO</name>
<reference evidence="1" key="1">
    <citation type="submission" date="2022-08" db="EMBL/GenBank/DDBJ databases">
        <title>Genome Sequence of Fusarium decemcellulare.</title>
        <authorList>
            <person name="Buettner E."/>
        </authorList>
    </citation>
    <scope>NUCLEOTIDE SEQUENCE</scope>
    <source>
        <strain evidence="1">Babe19</strain>
    </source>
</reference>
<sequence length="568" mass="61919">MSAVAQDPSAGGPPAPAPTQSAPTQEKMMALFAIRARNDHDAMRIYAAVLAGVMGLFMISHLLSSLGRKSGFGRLMVTATQPFASLKRVLLSNVPGAPSLGHATIFAAYLGLNVGFVFVYTDDSVLPLRLIVAARTGWLAVANICLTVFLSLKNTPLGYLTGWSYERLNSLHRVTGLTTFVLVVVHAASYSSFFLDQQNAARLRFTDEIFGMVAGFGLLMVVTIALTLQCRRYELFYVLHVFFFVVSLVFICLHHPTAAERVIIAIGLAAGMWFLDRLVRASRLVYHSINNMATLTPLPNGGTRVVLSKRLLGGKSGEHAFLWIPGIRWLETHPFTIVNTDPLEFVIAAQDGFTRNLHQYALRNPGATLKASVEGPYGQIPNPAKYDKVLLFAGGSGASFAFGSALQLLRGCEALAKRDFTLIWVMRHSAVLEWFSDHLETIVHAQGFRVSIYVTGKTELEKMSSGDRAILTAASDRSEEALTLEASLESTSPAGLSRDHTHGLPVHYGRPDVSDIIARTVEGIASDQNLLVMGCGPAGLLREVRKSATSRMDYKGPRISLHSEQFGW</sequence>